<dbReference type="GO" id="GO:0106290">
    <property type="term" value="F:trans-cinnamate-CoA ligase activity"/>
    <property type="evidence" value="ECO:0007669"/>
    <property type="project" value="UniProtKB-ARBA"/>
</dbReference>
<dbReference type="Gene3D" id="3.40.50.12780">
    <property type="entry name" value="N-terminal domain of ligase-like"/>
    <property type="match status" value="1"/>
</dbReference>
<dbReference type="EMBL" id="GBRH01206611">
    <property type="protein sequence ID" value="JAD91284.1"/>
    <property type="molecule type" value="Transcribed_RNA"/>
</dbReference>
<dbReference type="GO" id="GO:0016020">
    <property type="term" value="C:membrane"/>
    <property type="evidence" value="ECO:0007669"/>
    <property type="project" value="TreeGrafter"/>
</dbReference>
<reference evidence="7" key="1">
    <citation type="submission" date="2014-09" db="EMBL/GenBank/DDBJ databases">
        <authorList>
            <person name="Magalhaes I.L.F."/>
            <person name="Oliveira U."/>
            <person name="Santos F.R."/>
            <person name="Vidigal T.H.D.A."/>
            <person name="Brescovit A.D."/>
            <person name="Santos A.J."/>
        </authorList>
    </citation>
    <scope>NUCLEOTIDE SEQUENCE</scope>
    <source>
        <tissue evidence="7">Shoot tissue taken approximately 20 cm above the soil surface</tissue>
    </source>
</reference>
<sequence>MVGVRRRTGRWLCCHLPPTFMVVGARAVEFILCHAEVQIAFVQEKKIGEVLKTFPNATKFLKTIVSFGKVNPGHKEKVEQNGLAIYSWEEFLQLGGEGKFELPPKEKDDICTIMYTSGTTGDPKGVLISNRSIITIVSAVDEFLSNSNEQLRKDHVYISYLPLAHIFDRVIEEVFIHHGASIGFWQGDVKLLVEDIGELKPTVFCAVPRVLDRIYGGLQDKITAGGFLKKTLFNVAYKYKQGNMMKGSKHKDAAAIFDKLVFTKVAKGVVA</sequence>
<dbReference type="PROSITE" id="PS00455">
    <property type="entry name" value="AMP_BINDING"/>
    <property type="match status" value="1"/>
</dbReference>
<dbReference type="PANTHER" id="PTHR43272:SF3">
    <property type="entry name" value="LONG CHAIN ACYL-COA SYNTHETASE 4"/>
    <property type="match status" value="1"/>
</dbReference>
<proteinExistence type="predicted"/>
<feature type="domain" description="AMP-dependent synthetase/ligase" evidence="6">
    <location>
        <begin position="23"/>
        <end position="222"/>
    </location>
</feature>
<evidence type="ECO:0000256" key="4">
    <source>
        <dbReference type="ARBA" id="ARBA00034223"/>
    </source>
</evidence>
<comment type="cofactor">
    <cofactor evidence="1">
        <name>Mg(2+)</name>
        <dbReference type="ChEBI" id="CHEBI:18420"/>
    </cofactor>
</comment>
<comment type="catalytic activity">
    <reaction evidence="5">
        <text>(E)-4-coumarate + ATP + CoA = (E)-4-coumaroyl-CoA + AMP + diphosphate</text>
        <dbReference type="Rhea" id="RHEA:19641"/>
        <dbReference type="ChEBI" id="CHEBI:12876"/>
        <dbReference type="ChEBI" id="CHEBI:30616"/>
        <dbReference type="ChEBI" id="CHEBI:33019"/>
        <dbReference type="ChEBI" id="CHEBI:57287"/>
        <dbReference type="ChEBI" id="CHEBI:85008"/>
        <dbReference type="ChEBI" id="CHEBI:456215"/>
        <dbReference type="EC" id="6.2.1.12"/>
    </reaction>
    <physiologicalReaction direction="left-to-right" evidence="5">
        <dbReference type="Rhea" id="RHEA:19642"/>
    </physiologicalReaction>
</comment>
<evidence type="ECO:0000256" key="1">
    <source>
        <dbReference type="ARBA" id="ARBA00001946"/>
    </source>
</evidence>
<protein>
    <recommendedName>
        <fullName evidence="2">4-coumarate--CoA ligase</fullName>
        <ecNumber evidence="2">6.2.1.12</ecNumber>
    </recommendedName>
</protein>
<reference evidence="7" key="2">
    <citation type="journal article" date="2015" name="Data Brief">
        <title>Shoot transcriptome of the giant reed, Arundo donax.</title>
        <authorList>
            <person name="Barrero R.A."/>
            <person name="Guerrero F.D."/>
            <person name="Moolhuijzen P."/>
            <person name="Goolsby J.A."/>
            <person name="Tidwell J."/>
            <person name="Bellgard S.E."/>
            <person name="Bellgard M.I."/>
        </authorList>
    </citation>
    <scope>NUCLEOTIDE SEQUENCE</scope>
    <source>
        <tissue evidence="7">Shoot tissue taken approximately 20 cm above the soil surface</tissue>
    </source>
</reference>
<dbReference type="EC" id="6.2.1.12" evidence="2"/>
<accession>A0A0A9DRT7</accession>
<dbReference type="InterPro" id="IPR000873">
    <property type="entry name" value="AMP-dep_synth/lig_dom"/>
</dbReference>
<dbReference type="InterPro" id="IPR020845">
    <property type="entry name" value="AMP-binding_CS"/>
</dbReference>
<dbReference type="AlphaFoldDB" id="A0A0A9DRT7"/>
<evidence type="ECO:0000259" key="6">
    <source>
        <dbReference type="Pfam" id="PF00501"/>
    </source>
</evidence>
<organism evidence="7">
    <name type="scientific">Arundo donax</name>
    <name type="common">Giant reed</name>
    <name type="synonym">Donax arundinaceus</name>
    <dbReference type="NCBI Taxonomy" id="35708"/>
    <lineage>
        <taxon>Eukaryota</taxon>
        <taxon>Viridiplantae</taxon>
        <taxon>Streptophyta</taxon>
        <taxon>Embryophyta</taxon>
        <taxon>Tracheophyta</taxon>
        <taxon>Spermatophyta</taxon>
        <taxon>Magnoliopsida</taxon>
        <taxon>Liliopsida</taxon>
        <taxon>Poales</taxon>
        <taxon>Poaceae</taxon>
        <taxon>PACMAD clade</taxon>
        <taxon>Arundinoideae</taxon>
        <taxon>Arundineae</taxon>
        <taxon>Arundo</taxon>
    </lineage>
</organism>
<dbReference type="SUPFAM" id="SSF56801">
    <property type="entry name" value="Acetyl-CoA synthetase-like"/>
    <property type="match status" value="1"/>
</dbReference>
<dbReference type="InterPro" id="IPR042099">
    <property type="entry name" value="ANL_N_sf"/>
</dbReference>
<dbReference type="GO" id="GO:0009698">
    <property type="term" value="P:phenylpropanoid metabolic process"/>
    <property type="evidence" value="ECO:0007669"/>
    <property type="project" value="UniProtKB-ARBA"/>
</dbReference>
<comment type="catalytic activity">
    <reaction evidence="3">
        <text>(E)-4-coumarate + ATP + H(+) = (E)-4-coumaroyl-AMP + diphosphate</text>
        <dbReference type="Rhea" id="RHEA:72419"/>
        <dbReference type="ChEBI" id="CHEBI:12876"/>
        <dbReference type="ChEBI" id="CHEBI:15378"/>
        <dbReference type="ChEBI" id="CHEBI:30616"/>
        <dbReference type="ChEBI" id="CHEBI:33019"/>
        <dbReference type="ChEBI" id="CHEBI:192348"/>
    </reaction>
    <physiologicalReaction direction="left-to-right" evidence="3">
        <dbReference type="Rhea" id="RHEA:72420"/>
    </physiologicalReaction>
</comment>
<evidence type="ECO:0000256" key="5">
    <source>
        <dbReference type="ARBA" id="ARBA00034252"/>
    </source>
</evidence>
<evidence type="ECO:0000256" key="2">
    <source>
        <dbReference type="ARBA" id="ARBA00012959"/>
    </source>
</evidence>
<comment type="catalytic activity">
    <reaction evidence="4">
        <text>(E)-4-coumaroyl-AMP + CoA = (E)-4-coumaroyl-CoA + AMP + H(+)</text>
        <dbReference type="Rhea" id="RHEA:72423"/>
        <dbReference type="ChEBI" id="CHEBI:15378"/>
        <dbReference type="ChEBI" id="CHEBI:57287"/>
        <dbReference type="ChEBI" id="CHEBI:85008"/>
        <dbReference type="ChEBI" id="CHEBI:192348"/>
        <dbReference type="ChEBI" id="CHEBI:456215"/>
    </reaction>
    <physiologicalReaction direction="left-to-right" evidence="4">
        <dbReference type="Rhea" id="RHEA:72424"/>
    </physiologicalReaction>
</comment>
<evidence type="ECO:0000256" key="3">
    <source>
        <dbReference type="ARBA" id="ARBA00034219"/>
    </source>
</evidence>
<dbReference type="PANTHER" id="PTHR43272">
    <property type="entry name" value="LONG-CHAIN-FATTY-ACID--COA LIGASE"/>
    <property type="match status" value="1"/>
</dbReference>
<evidence type="ECO:0000313" key="7">
    <source>
        <dbReference type="EMBL" id="JAD91284.1"/>
    </source>
</evidence>
<dbReference type="GO" id="GO:0016207">
    <property type="term" value="F:4-coumarate-CoA ligase activity"/>
    <property type="evidence" value="ECO:0007669"/>
    <property type="project" value="UniProtKB-EC"/>
</dbReference>
<dbReference type="Pfam" id="PF00501">
    <property type="entry name" value="AMP-binding"/>
    <property type="match status" value="1"/>
</dbReference>
<name>A0A0A9DRT7_ARUDO</name>
<dbReference type="GO" id="GO:0004467">
    <property type="term" value="F:long-chain fatty acid-CoA ligase activity"/>
    <property type="evidence" value="ECO:0007669"/>
    <property type="project" value="UniProtKB-ARBA"/>
</dbReference>
<dbReference type="GO" id="GO:0005783">
    <property type="term" value="C:endoplasmic reticulum"/>
    <property type="evidence" value="ECO:0007669"/>
    <property type="project" value="TreeGrafter"/>
</dbReference>